<reference evidence="1 2" key="1">
    <citation type="submission" date="2015-07" db="EMBL/GenBank/DDBJ databases">
        <title>The genome of Pseudoloma neurophilia, a relevant intracellular parasite of the zebrafish.</title>
        <authorList>
            <person name="Ndikumana S."/>
            <person name="Pelin A."/>
            <person name="Sanders J."/>
            <person name="Corradi N."/>
        </authorList>
    </citation>
    <scope>NUCLEOTIDE SEQUENCE [LARGE SCALE GENOMIC DNA]</scope>
    <source>
        <strain evidence="1 2">MK1</strain>
    </source>
</reference>
<protein>
    <submittedName>
        <fullName evidence="1">Uncharacterized protein</fullName>
    </submittedName>
</protein>
<dbReference type="VEuPathDB" id="MicrosporidiaDB:M153_1290006361"/>
<sequence>MFMVEDKKDFRKVREMEKTCSIIKQCDATVKEWFYKKDLTTSCS</sequence>
<dbReference type="EMBL" id="LGUB01000025">
    <property type="protein sequence ID" value="KRH94839.1"/>
    <property type="molecule type" value="Genomic_DNA"/>
</dbReference>
<comment type="caution">
    <text evidence="1">The sequence shown here is derived from an EMBL/GenBank/DDBJ whole genome shotgun (WGS) entry which is preliminary data.</text>
</comment>
<dbReference type="Proteomes" id="UP000051530">
    <property type="component" value="Unassembled WGS sequence"/>
</dbReference>
<dbReference type="AlphaFoldDB" id="A0A0R0M6X3"/>
<accession>A0A0R0M6X3</accession>
<gene>
    <name evidence="1" type="ORF">M153_1290006361</name>
</gene>
<evidence type="ECO:0000313" key="2">
    <source>
        <dbReference type="Proteomes" id="UP000051530"/>
    </source>
</evidence>
<keyword evidence="2" id="KW-1185">Reference proteome</keyword>
<organism evidence="1 2">
    <name type="scientific">Pseudoloma neurophilia</name>
    <dbReference type="NCBI Taxonomy" id="146866"/>
    <lineage>
        <taxon>Eukaryota</taxon>
        <taxon>Fungi</taxon>
        <taxon>Fungi incertae sedis</taxon>
        <taxon>Microsporidia</taxon>
        <taxon>Pseudoloma</taxon>
    </lineage>
</organism>
<evidence type="ECO:0000313" key="1">
    <source>
        <dbReference type="EMBL" id="KRH94839.1"/>
    </source>
</evidence>
<proteinExistence type="predicted"/>
<name>A0A0R0M6X3_9MICR</name>